<feature type="transmembrane region" description="Helical" evidence="1">
    <location>
        <begin position="34"/>
        <end position="56"/>
    </location>
</feature>
<evidence type="ECO:0000256" key="1">
    <source>
        <dbReference type="SAM" id="Phobius"/>
    </source>
</evidence>
<feature type="transmembrane region" description="Helical" evidence="1">
    <location>
        <begin position="129"/>
        <end position="147"/>
    </location>
</feature>
<sequence>MMKLVYTAIALAIGMGFAVQTSINANLAKGLGSSLVAALTSFGVGFAMLSVLALVTGQLQAVSGFKHLPAWVWFSGGILGAFIVFFSLFLVPRIGVAALAAFIIAGQLTAAALIDHFGFLGVPVHELHVWRVVGLVLLFAGALLVRMT</sequence>
<dbReference type="PANTHER" id="PTHR34821">
    <property type="entry name" value="INNER MEMBRANE PROTEIN YDCZ"/>
    <property type="match status" value="1"/>
</dbReference>
<dbReference type="Proteomes" id="UP000515317">
    <property type="component" value="Chromosome"/>
</dbReference>
<dbReference type="EMBL" id="AP023361">
    <property type="protein sequence ID" value="BCJ90915.1"/>
    <property type="molecule type" value="Genomic_DNA"/>
</dbReference>
<reference evidence="2 3" key="1">
    <citation type="submission" date="2020-08" db="EMBL/GenBank/DDBJ databases">
        <title>Genome sequence of Rhizobiales bacterium strain IZ6.</title>
        <authorList>
            <person name="Nakai R."/>
            <person name="Naganuma T."/>
        </authorList>
    </citation>
    <scope>NUCLEOTIDE SEQUENCE [LARGE SCALE GENOMIC DNA]</scope>
    <source>
        <strain evidence="2 3">IZ6</strain>
    </source>
</reference>
<evidence type="ECO:0008006" key="4">
    <source>
        <dbReference type="Google" id="ProtNLM"/>
    </source>
</evidence>
<keyword evidence="1" id="KW-0812">Transmembrane</keyword>
<organism evidence="2 3">
    <name type="scientific">Terrihabitans soli</name>
    <dbReference type="NCBI Taxonomy" id="708113"/>
    <lineage>
        <taxon>Bacteria</taxon>
        <taxon>Pseudomonadati</taxon>
        <taxon>Pseudomonadota</taxon>
        <taxon>Alphaproteobacteria</taxon>
        <taxon>Hyphomicrobiales</taxon>
        <taxon>Terrihabitans</taxon>
    </lineage>
</organism>
<accession>A0A6S6QTJ5</accession>
<feature type="transmembrane region" description="Helical" evidence="1">
    <location>
        <begin position="68"/>
        <end position="90"/>
    </location>
</feature>
<dbReference type="KEGG" id="tso:IZ6_16500"/>
<dbReference type="RefSeq" id="WP_225873870.1">
    <property type="nucleotide sequence ID" value="NZ_AP023361.1"/>
</dbReference>
<dbReference type="GO" id="GO:0005886">
    <property type="term" value="C:plasma membrane"/>
    <property type="evidence" value="ECO:0007669"/>
    <property type="project" value="TreeGrafter"/>
</dbReference>
<dbReference type="AlphaFoldDB" id="A0A6S6QTJ5"/>
<dbReference type="PANTHER" id="PTHR34821:SF2">
    <property type="entry name" value="INNER MEMBRANE PROTEIN YDCZ"/>
    <property type="match status" value="1"/>
</dbReference>
<keyword evidence="1" id="KW-1133">Transmembrane helix</keyword>
<protein>
    <recommendedName>
        <fullName evidence="4">DMT family transporter</fullName>
    </recommendedName>
</protein>
<evidence type="ECO:0000313" key="2">
    <source>
        <dbReference type="EMBL" id="BCJ90915.1"/>
    </source>
</evidence>
<feature type="transmembrane region" description="Helical" evidence="1">
    <location>
        <begin position="96"/>
        <end position="117"/>
    </location>
</feature>
<keyword evidence="3" id="KW-1185">Reference proteome</keyword>
<dbReference type="InterPro" id="IPR006750">
    <property type="entry name" value="YdcZ"/>
</dbReference>
<keyword evidence="1" id="KW-0472">Membrane</keyword>
<name>A0A6S6QTJ5_9HYPH</name>
<dbReference type="Pfam" id="PF04657">
    <property type="entry name" value="DMT_YdcZ"/>
    <property type="match status" value="1"/>
</dbReference>
<evidence type="ECO:0000313" key="3">
    <source>
        <dbReference type="Proteomes" id="UP000515317"/>
    </source>
</evidence>
<proteinExistence type="predicted"/>
<gene>
    <name evidence="2" type="ORF">IZ6_16500</name>
</gene>